<keyword evidence="4 6" id="KW-1133">Transmembrane helix</keyword>
<keyword evidence="5 6" id="KW-0472">Membrane</keyword>
<name>A0A2H5EWE4_9RHOB</name>
<dbReference type="Pfam" id="PF09335">
    <property type="entry name" value="VTT_dom"/>
    <property type="match status" value="1"/>
</dbReference>
<dbReference type="OrthoDB" id="9782291at2"/>
<evidence type="ECO:0000256" key="6">
    <source>
        <dbReference type="SAM" id="Phobius"/>
    </source>
</evidence>
<dbReference type="GO" id="GO:0005886">
    <property type="term" value="C:plasma membrane"/>
    <property type="evidence" value="ECO:0007669"/>
    <property type="project" value="UniProtKB-SubCell"/>
</dbReference>
<evidence type="ECO:0000313" key="9">
    <source>
        <dbReference type="Proteomes" id="UP000234530"/>
    </source>
</evidence>
<dbReference type="PANTHER" id="PTHR42709:SF6">
    <property type="entry name" value="UNDECAPRENYL PHOSPHATE TRANSPORTER A"/>
    <property type="match status" value="1"/>
</dbReference>
<evidence type="ECO:0000259" key="7">
    <source>
        <dbReference type="Pfam" id="PF09335"/>
    </source>
</evidence>
<evidence type="ECO:0000256" key="3">
    <source>
        <dbReference type="ARBA" id="ARBA00022692"/>
    </source>
</evidence>
<evidence type="ECO:0000256" key="5">
    <source>
        <dbReference type="ARBA" id="ARBA00023136"/>
    </source>
</evidence>
<comment type="subcellular location">
    <subcellularLocation>
        <location evidence="1">Cell membrane</location>
        <topology evidence="1">Multi-pass membrane protein</topology>
    </subcellularLocation>
</comment>
<evidence type="ECO:0000256" key="2">
    <source>
        <dbReference type="ARBA" id="ARBA00022475"/>
    </source>
</evidence>
<gene>
    <name evidence="8" type="ORF">CX676_05065</name>
</gene>
<dbReference type="EMBL" id="CP025430">
    <property type="protein sequence ID" value="AUH63612.1"/>
    <property type="molecule type" value="Genomic_DNA"/>
</dbReference>
<keyword evidence="2" id="KW-1003">Cell membrane</keyword>
<keyword evidence="9" id="KW-1185">Reference proteome</keyword>
<feature type="transmembrane region" description="Helical" evidence="6">
    <location>
        <begin position="50"/>
        <end position="72"/>
    </location>
</feature>
<dbReference type="InterPro" id="IPR051311">
    <property type="entry name" value="DedA_domain"/>
</dbReference>
<reference evidence="8 9" key="1">
    <citation type="journal article" date="2013" name="Antonie Van Leeuwenhoek">
        <title>Paracoccus zhejiangensis sp. nov., isolated from activated sludge in wastewater-treatment system.</title>
        <authorList>
            <person name="Wu Z.G."/>
            <person name="Zhang D.F."/>
            <person name="Liu Y.L."/>
            <person name="Wang F."/>
            <person name="Jiang X."/>
            <person name="Li C."/>
            <person name="Li S.P."/>
            <person name="Hong Q."/>
            <person name="Li W.J."/>
        </authorList>
    </citation>
    <scope>NUCLEOTIDE SEQUENCE [LARGE SCALE GENOMIC DNA]</scope>
    <source>
        <strain evidence="8 9">J6</strain>
    </source>
</reference>
<organism evidence="8 9">
    <name type="scientific">Paracoccus zhejiangensis</name>
    <dbReference type="NCBI Taxonomy" id="1077935"/>
    <lineage>
        <taxon>Bacteria</taxon>
        <taxon>Pseudomonadati</taxon>
        <taxon>Pseudomonadota</taxon>
        <taxon>Alphaproteobacteria</taxon>
        <taxon>Rhodobacterales</taxon>
        <taxon>Paracoccaceae</taxon>
        <taxon>Paracoccus</taxon>
    </lineage>
</organism>
<evidence type="ECO:0000256" key="4">
    <source>
        <dbReference type="ARBA" id="ARBA00022989"/>
    </source>
</evidence>
<evidence type="ECO:0000256" key="1">
    <source>
        <dbReference type="ARBA" id="ARBA00004651"/>
    </source>
</evidence>
<proteinExistence type="predicted"/>
<accession>A0A2H5EWE4</accession>
<evidence type="ECO:0000313" key="8">
    <source>
        <dbReference type="EMBL" id="AUH63612.1"/>
    </source>
</evidence>
<dbReference type="AlphaFoldDB" id="A0A2H5EWE4"/>
<feature type="domain" description="VTT" evidence="7">
    <location>
        <begin position="30"/>
        <end position="153"/>
    </location>
</feature>
<sequence length="195" mass="20740">MTEWLEALLPQWGPLLLAASAFLSCLMVPLPTSALLIAAGALGGTGHLDLPVLVAGAWLGAAAGDLTAFSLAHRLGPRLEAMGGRRKALFDRARQFITHRGPIAVFLARWLITPLGPASNYVAGATGMKPARFVAASVPGEFLWVVTQMGAGYLFSHGFRGDVDAIGKCGIVIILLLGLLWLAHHLWHRHGRPTI</sequence>
<dbReference type="Proteomes" id="UP000234530">
    <property type="component" value="Chromosome"/>
</dbReference>
<dbReference type="PANTHER" id="PTHR42709">
    <property type="entry name" value="ALKALINE PHOSPHATASE LIKE PROTEIN"/>
    <property type="match status" value="1"/>
</dbReference>
<dbReference type="InterPro" id="IPR032816">
    <property type="entry name" value="VTT_dom"/>
</dbReference>
<dbReference type="KEGG" id="pzh:CX676_05065"/>
<keyword evidence="3 6" id="KW-0812">Transmembrane</keyword>
<protein>
    <recommendedName>
        <fullName evidence="7">VTT domain-containing protein</fullName>
    </recommendedName>
</protein>
<dbReference type="RefSeq" id="WP_101751654.1">
    <property type="nucleotide sequence ID" value="NZ_CP025430.1"/>
</dbReference>
<feature type="transmembrane region" description="Helical" evidence="6">
    <location>
        <begin position="165"/>
        <end position="183"/>
    </location>
</feature>